<accession>A0A6A4FN60</accession>
<feature type="compositionally biased region" description="Low complexity" evidence="1">
    <location>
        <begin position="45"/>
        <end position="62"/>
    </location>
</feature>
<dbReference type="AlphaFoldDB" id="A0A6A4FN60"/>
<gene>
    <name evidence="2" type="ORF">PR001_g4354</name>
    <name evidence="3" type="ORF">PR003_g4105</name>
</gene>
<feature type="region of interest" description="Disordered" evidence="1">
    <location>
        <begin position="1"/>
        <end position="132"/>
    </location>
</feature>
<evidence type="ECO:0000313" key="5">
    <source>
        <dbReference type="Proteomes" id="UP000434957"/>
    </source>
</evidence>
<proteinExistence type="predicted"/>
<feature type="compositionally biased region" description="Gly residues" evidence="1">
    <location>
        <begin position="1"/>
        <end position="12"/>
    </location>
</feature>
<dbReference type="EMBL" id="QXFT01000151">
    <property type="protein sequence ID" value="KAE9352999.1"/>
    <property type="molecule type" value="Genomic_DNA"/>
</dbReference>
<dbReference type="EMBL" id="QXFV01000176">
    <property type="protein sequence ID" value="KAE9047065.1"/>
    <property type="molecule type" value="Genomic_DNA"/>
</dbReference>
<sequence length="132" mass="12936">MDQPGSPGGGDSPGAVGQHESPGGGSPPDSVESVVCEFRGRLGSDESQAGSGDSSSYDGGSPPATPPRSPRSAESAEDLDGISPESLERALLGSESVGNEPEASVGTSSPAGTPTEHLAPLVSCLTTATSSR</sequence>
<evidence type="ECO:0000313" key="2">
    <source>
        <dbReference type="EMBL" id="KAE9047065.1"/>
    </source>
</evidence>
<evidence type="ECO:0000313" key="3">
    <source>
        <dbReference type="EMBL" id="KAE9352999.1"/>
    </source>
</evidence>
<name>A0A6A4FN60_9STRA</name>
<keyword evidence="5" id="KW-1185">Reference proteome</keyword>
<evidence type="ECO:0000256" key="1">
    <source>
        <dbReference type="SAM" id="MobiDB-lite"/>
    </source>
</evidence>
<dbReference type="Proteomes" id="UP000429607">
    <property type="component" value="Unassembled WGS sequence"/>
</dbReference>
<evidence type="ECO:0000313" key="4">
    <source>
        <dbReference type="Proteomes" id="UP000429607"/>
    </source>
</evidence>
<organism evidence="3 5">
    <name type="scientific">Phytophthora rubi</name>
    <dbReference type="NCBI Taxonomy" id="129364"/>
    <lineage>
        <taxon>Eukaryota</taxon>
        <taxon>Sar</taxon>
        <taxon>Stramenopiles</taxon>
        <taxon>Oomycota</taxon>
        <taxon>Peronosporomycetes</taxon>
        <taxon>Peronosporales</taxon>
        <taxon>Peronosporaceae</taxon>
        <taxon>Phytophthora</taxon>
    </lineage>
</organism>
<protein>
    <submittedName>
        <fullName evidence="3">Uncharacterized protein</fullName>
    </submittedName>
</protein>
<reference evidence="3 5" key="1">
    <citation type="submission" date="2018-08" db="EMBL/GenBank/DDBJ databases">
        <title>Genomic investigation of the strawberry pathogen Phytophthora fragariae indicates pathogenicity is determined by transcriptional variation in three key races.</title>
        <authorList>
            <person name="Adams T.M."/>
            <person name="Armitage A.D."/>
            <person name="Sobczyk M.K."/>
            <person name="Bates H.J."/>
            <person name="Dunwell J.M."/>
            <person name="Nellist C.F."/>
            <person name="Harrison R.J."/>
        </authorList>
    </citation>
    <scope>NUCLEOTIDE SEQUENCE [LARGE SCALE GENOMIC DNA]</scope>
    <source>
        <strain evidence="2 4">SCRP249</strain>
        <strain evidence="3 5">SCRP333</strain>
    </source>
</reference>
<dbReference type="Proteomes" id="UP000434957">
    <property type="component" value="Unassembled WGS sequence"/>
</dbReference>
<comment type="caution">
    <text evidence="3">The sequence shown here is derived from an EMBL/GenBank/DDBJ whole genome shotgun (WGS) entry which is preliminary data.</text>
</comment>